<feature type="transmembrane region" description="Helical" evidence="1">
    <location>
        <begin position="238"/>
        <end position="255"/>
    </location>
</feature>
<protein>
    <submittedName>
        <fullName evidence="2">Uncharacterized protein</fullName>
    </submittedName>
</protein>
<comment type="caution">
    <text evidence="2">The sequence shown here is derived from an EMBL/GenBank/DDBJ whole genome shotgun (WGS) entry which is preliminary data.</text>
</comment>
<organism evidence="2 3">
    <name type="scientific">Taibaiella lutea</name>
    <dbReference type="NCBI Taxonomy" id="2608001"/>
    <lineage>
        <taxon>Bacteria</taxon>
        <taxon>Pseudomonadati</taxon>
        <taxon>Bacteroidota</taxon>
        <taxon>Chitinophagia</taxon>
        <taxon>Chitinophagales</taxon>
        <taxon>Chitinophagaceae</taxon>
        <taxon>Taibaiella</taxon>
    </lineage>
</organism>
<reference evidence="2 3" key="1">
    <citation type="submission" date="2019-09" db="EMBL/GenBank/DDBJ databases">
        <title>Genome sequence and assembly of Taibaiella sp.</title>
        <authorList>
            <person name="Chhetri G."/>
        </authorList>
    </citation>
    <scope>NUCLEOTIDE SEQUENCE [LARGE SCALE GENOMIC DNA]</scope>
    <source>
        <strain evidence="2 3">KVB11</strain>
    </source>
</reference>
<name>A0A5M6CPB2_9BACT</name>
<keyword evidence="1" id="KW-1133">Transmembrane helix</keyword>
<keyword evidence="1" id="KW-0812">Transmembrane</keyword>
<sequence>MVWKKRGSTKGTPGDMFSAGFSSSGMSAVMLNTFWDIIPPMIKQQVLADYESYGRQQQSKQAANVVGNRFRELVDAILAGNFNLYLTQNSAAHYTINGTEASGGKIKYAQAESYLGINVYEKQWMQGGITLPPFGIIVEKYNTNTALKQHEYGHKLNYDENGFTKYYRDIAILSLYNTFENKLDKWSGSSLSIPHKYYFSETDANTRAQEFFGPTAPINNWPNNSQTREAEYPVGIRAMMYAGWGITVFLGMSTIH</sequence>
<dbReference type="Proteomes" id="UP000323632">
    <property type="component" value="Unassembled WGS sequence"/>
</dbReference>
<dbReference type="AlphaFoldDB" id="A0A5M6CPB2"/>
<evidence type="ECO:0000256" key="1">
    <source>
        <dbReference type="SAM" id="Phobius"/>
    </source>
</evidence>
<gene>
    <name evidence="2" type="ORF">F0919_03845</name>
</gene>
<dbReference type="EMBL" id="VWSH01000001">
    <property type="protein sequence ID" value="KAA5536813.1"/>
    <property type="molecule type" value="Genomic_DNA"/>
</dbReference>
<proteinExistence type="predicted"/>
<evidence type="ECO:0000313" key="2">
    <source>
        <dbReference type="EMBL" id="KAA5536813.1"/>
    </source>
</evidence>
<evidence type="ECO:0000313" key="3">
    <source>
        <dbReference type="Proteomes" id="UP000323632"/>
    </source>
</evidence>
<accession>A0A5M6CPB2</accession>
<keyword evidence="1" id="KW-0472">Membrane</keyword>
<keyword evidence="3" id="KW-1185">Reference proteome</keyword>